<dbReference type="GO" id="GO:0030420">
    <property type="term" value="P:establishment of competence for transformation"/>
    <property type="evidence" value="ECO:0007669"/>
    <property type="project" value="UniProtKB-KW"/>
</dbReference>
<protein>
    <recommendedName>
        <fullName evidence="8">ComX pheromone</fullName>
    </recommendedName>
    <alternativeName>
        <fullName evidence="9">Competence pheromone</fullName>
    </alternativeName>
</protein>
<evidence type="ECO:0000313" key="11">
    <source>
        <dbReference type="Proteomes" id="UP000435187"/>
    </source>
</evidence>
<gene>
    <name evidence="10" type="primary">comX</name>
    <name evidence="10" type="ORF">GH885_05965</name>
</gene>
<evidence type="ECO:0000256" key="5">
    <source>
        <dbReference type="ARBA" id="ARBA00023288"/>
    </source>
</evidence>
<evidence type="ECO:0000256" key="4">
    <source>
        <dbReference type="ARBA" id="ARBA00023287"/>
    </source>
</evidence>
<keyword evidence="11" id="KW-1185">Reference proteome</keyword>
<dbReference type="GO" id="GO:0005186">
    <property type="term" value="F:pheromone activity"/>
    <property type="evidence" value="ECO:0007669"/>
    <property type="project" value="UniProtKB-KW"/>
</dbReference>
<dbReference type="Proteomes" id="UP000435187">
    <property type="component" value="Unassembled WGS sequence"/>
</dbReference>
<comment type="subunit">
    <text evidence="7">Interacts directly with the sensor histidine kinase ComP and stimulates its activity.</text>
</comment>
<dbReference type="InterPro" id="IPR009233">
    <property type="entry name" value="Competence_ComX_Bacillus"/>
</dbReference>
<keyword evidence="5" id="KW-0449">Lipoprotein</keyword>
<keyword evidence="6" id="KW-0636">Prenylation</keyword>
<keyword evidence="3" id="KW-0588">Pheromone</keyword>
<comment type="caution">
    <text evidence="10">The sequence shown here is derived from an EMBL/GenBank/DDBJ whole genome shotgun (WGS) entry which is preliminary data.</text>
</comment>
<keyword evidence="4" id="KW-0178">Competence</keyword>
<reference evidence="10 11" key="1">
    <citation type="submission" date="2019-10" db="EMBL/GenBank/DDBJ databases">
        <title>Gracilibacillus salitolerans sp. nov., a moderate halophile isolated from a saline soil in northwest China.</title>
        <authorList>
            <person name="Gan L."/>
        </authorList>
    </citation>
    <scope>NUCLEOTIDE SEQUENCE [LARGE SCALE GENOMIC DNA]</scope>
    <source>
        <strain evidence="10 11">TP2-8</strain>
    </source>
</reference>
<dbReference type="GO" id="GO:0005576">
    <property type="term" value="C:extracellular region"/>
    <property type="evidence" value="ECO:0007669"/>
    <property type="project" value="UniProtKB-SubCell"/>
</dbReference>
<evidence type="ECO:0000256" key="6">
    <source>
        <dbReference type="ARBA" id="ARBA00023289"/>
    </source>
</evidence>
<proteinExistence type="predicted"/>
<evidence type="ECO:0000256" key="3">
    <source>
        <dbReference type="ARBA" id="ARBA00023044"/>
    </source>
</evidence>
<evidence type="ECO:0000313" key="10">
    <source>
        <dbReference type="EMBL" id="MRI65891.1"/>
    </source>
</evidence>
<organism evidence="10 11">
    <name type="scientific">Gracilibacillus thailandensis</name>
    <dbReference type="NCBI Taxonomy" id="563735"/>
    <lineage>
        <taxon>Bacteria</taxon>
        <taxon>Bacillati</taxon>
        <taxon>Bacillota</taxon>
        <taxon>Bacilli</taxon>
        <taxon>Bacillales</taxon>
        <taxon>Bacillaceae</taxon>
        <taxon>Gracilibacillus</taxon>
    </lineage>
</organism>
<name>A0A6N7QYC4_9BACI</name>
<comment type="subcellular location">
    <subcellularLocation>
        <location evidence="1">Secreted</location>
    </subcellularLocation>
</comment>
<keyword evidence="2" id="KW-0964">Secreted</keyword>
<evidence type="ECO:0000256" key="1">
    <source>
        <dbReference type="ARBA" id="ARBA00004613"/>
    </source>
</evidence>
<sequence length="60" mass="7034">MKFKKGVEVMEELVIYLLNNPEIIQQVKDGNASLIGVEKEEVHSIIKEVDELITPNYYWR</sequence>
<dbReference type="AlphaFoldDB" id="A0A6N7QYC4"/>
<evidence type="ECO:0000256" key="2">
    <source>
        <dbReference type="ARBA" id="ARBA00022525"/>
    </source>
</evidence>
<evidence type="ECO:0000256" key="8">
    <source>
        <dbReference type="ARBA" id="ARBA00029545"/>
    </source>
</evidence>
<evidence type="ECO:0000256" key="9">
    <source>
        <dbReference type="ARBA" id="ARBA00030321"/>
    </source>
</evidence>
<evidence type="ECO:0000256" key="7">
    <source>
        <dbReference type="ARBA" id="ARBA00029483"/>
    </source>
</evidence>
<dbReference type="Pfam" id="PF05952">
    <property type="entry name" value="ComX"/>
    <property type="match status" value="1"/>
</dbReference>
<accession>A0A6N7QYC4</accession>
<dbReference type="EMBL" id="WJEE01000009">
    <property type="protein sequence ID" value="MRI65891.1"/>
    <property type="molecule type" value="Genomic_DNA"/>
</dbReference>